<evidence type="ECO:0000313" key="3">
    <source>
        <dbReference type="Proteomes" id="UP001165085"/>
    </source>
</evidence>
<feature type="chain" id="PRO_5040826551" evidence="1">
    <location>
        <begin position="24"/>
        <end position="495"/>
    </location>
</feature>
<protein>
    <submittedName>
        <fullName evidence="2">Uncharacterized protein</fullName>
    </submittedName>
</protein>
<sequence length="495" mass="54111">MRHLATYFVAAFLLLAQTKRTGGFQLSHSRSLPVGNHNTRTRLREQKGENDDEALEVGDWRSFRSNLMAGGLPTTEDAESEMAQATGSLADSDTNKEYRMKHVGEANMKKLRSQSPELHSEFEGALTGASNPVFVTGEPEVGGLVARMPLPYEIWVGGREFLNRKKRSKLLKGPKAGMEEKHKDPLYYKAVGRVENMLFPSSGDAKKEKSSSDAETQSIVAAAVKTTAVWYKAAETVVNDLLNEIAIKAIDDDGAVNDASLSPDERDFLNRYIKSTSEWEELGLVVSHGGVGAVKCSAKQESIVLNLNRPLASGISETLAKLILKGAYLIDGENELDTDNDYLEKLYDKDFFQAFAQAFEKSGVCYIGGDDEQHLPGIMLSGVADLRGGVEVVEGSGIYVGGVEDAVERVIAGRNKAEDFRFFIGRKTFAPGFLDAYCVGGTYQPLSAPRAVCLKQCVGLPTPLYHEVLGLAGGEVRDVSSIEILKRKDLEENRE</sequence>
<dbReference type="OrthoDB" id="272750at2759"/>
<dbReference type="Proteomes" id="UP001165085">
    <property type="component" value="Unassembled WGS sequence"/>
</dbReference>
<gene>
    <name evidence="2" type="ORF">TrST_g6231</name>
</gene>
<dbReference type="EMBL" id="BRXY01000324">
    <property type="protein sequence ID" value="GMH87184.1"/>
    <property type="molecule type" value="Genomic_DNA"/>
</dbReference>
<dbReference type="AlphaFoldDB" id="A0A9W7ENH7"/>
<proteinExistence type="predicted"/>
<dbReference type="Gene3D" id="3.40.1740.10">
    <property type="entry name" value="VC0467-like"/>
    <property type="match status" value="1"/>
</dbReference>
<feature type="signal peptide" evidence="1">
    <location>
        <begin position="1"/>
        <end position="23"/>
    </location>
</feature>
<evidence type="ECO:0000256" key="1">
    <source>
        <dbReference type="SAM" id="SignalP"/>
    </source>
</evidence>
<name>A0A9W7ENH7_9STRA</name>
<reference evidence="3" key="1">
    <citation type="journal article" date="2023" name="Commun. Biol.">
        <title>Genome analysis of Parmales, the sister group of diatoms, reveals the evolutionary specialization of diatoms from phago-mixotrophs to photoautotrophs.</title>
        <authorList>
            <person name="Ban H."/>
            <person name="Sato S."/>
            <person name="Yoshikawa S."/>
            <person name="Yamada K."/>
            <person name="Nakamura Y."/>
            <person name="Ichinomiya M."/>
            <person name="Sato N."/>
            <person name="Blanc-Mathieu R."/>
            <person name="Endo H."/>
            <person name="Kuwata A."/>
            <person name="Ogata H."/>
        </authorList>
    </citation>
    <scope>NUCLEOTIDE SEQUENCE [LARGE SCALE GENOMIC DNA]</scope>
    <source>
        <strain evidence="3">NIES 3701</strain>
    </source>
</reference>
<comment type="caution">
    <text evidence="2">The sequence shown here is derived from an EMBL/GenBank/DDBJ whole genome shotgun (WGS) entry which is preliminary data.</text>
</comment>
<keyword evidence="3" id="KW-1185">Reference proteome</keyword>
<evidence type="ECO:0000313" key="2">
    <source>
        <dbReference type="EMBL" id="GMH87184.1"/>
    </source>
</evidence>
<accession>A0A9W7ENH7</accession>
<keyword evidence="1" id="KW-0732">Signal</keyword>
<organism evidence="2 3">
    <name type="scientific">Triparma strigata</name>
    <dbReference type="NCBI Taxonomy" id="1606541"/>
    <lineage>
        <taxon>Eukaryota</taxon>
        <taxon>Sar</taxon>
        <taxon>Stramenopiles</taxon>
        <taxon>Ochrophyta</taxon>
        <taxon>Bolidophyceae</taxon>
        <taxon>Parmales</taxon>
        <taxon>Triparmaceae</taxon>
        <taxon>Triparma</taxon>
    </lineage>
</organism>